<feature type="domain" description="TonB-dependent receptor plug" evidence="12">
    <location>
        <begin position="55"/>
        <end position="151"/>
    </location>
</feature>
<dbReference type="InterPro" id="IPR000531">
    <property type="entry name" value="Beta-barrel_TonB"/>
</dbReference>
<keyword evidence="7 8" id="KW-0998">Cell outer membrane</keyword>
<dbReference type="Pfam" id="PF07715">
    <property type="entry name" value="Plug"/>
    <property type="match status" value="1"/>
</dbReference>
<evidence type="ECO:0000259" key="12">
    <source>
        <dbReference type="Pfam" id="PF07715"/>
    </source>
</evidence>
<gene>
    <name evidence="13" type="ORF">THF1A12_110114</name>
</gene>
<dbReference type="Gene3D" id="2.170.130.10">
    <property type="entry name" value="TonB-dependent receptor, plug domain"/>
    <property type="match status" value="1"/>
</dbReference>
<dbReference type="InterPro" id="IPR039426">
    <property type="entry name" value="TonB-dep_rcpt-like"/>
</dbReference>
<keyword evidence="5 9" id="KW-0798">TonB box</keyword>
<evidence type="ECO:0000256" key="6">
    <source>
        <dbReference type="ARBA" id="ARBA00023136"/>
    </source>
</evidence>
<evidence type="ECO:0000256" key="4">
    <source>
        <dbReference type="ARBA" id="ARBA00022692"/>
    </source>
</evidence>
<proteinExistence type="inferred from homology"/>
<evidence type="ECO:0000256" key="8">
    <source>
        <dbReference type="PROSITE-ProRule" id="PRU01360"/>
    </source>
</evidence>
<dbReference type="EMBL" id="CAKMUD010000013">
    <property type="protein sequence ID" value="CAH1571443.1"/>
    <property type="molecule type" value="Genomic_DNA"/>
</dbReference>
<dbReference type="CDD" id="cd01347">
    <property type="entry name" value="ligand_gated_channel"/>
    <property type="match status" value="1"/>
</dbReference>
<dbReference type="GO" id="GO:0015344">
    <property type="term" value="F:siderophore uptake transmembrane transporter activity"/>
    <property type="evidence" value="ECO:0007669"/>
    <property type="project" value="TreeGrafter"/>
</dbReference>
<feature type="chain" id="PRO_5043717701" evidence="10">
    <location>
        <begin position="29"/>
        <end position="730"/>
    </location>
</feature>
<feature type="signal peptide" evidence="10">
    <location>
        <begin position="1"/>
        <end position="28"/>
    </location>
</feature>
<evidence type="ECO:0000313" key="13">
    <source>
        <dbReference type="EMBL" id="CAH1571443.1"/>
    </source>
</evidence>
<protein>
    <submittedName>
        <fullName evidence="13">TonB-dependent receptor</fullName>
    </submittedName>
</protein>
<evidence type="ECO:0000313" key="14">
    <source>
        <dbReference type="Proteomes" id="UP001295462"/>
    </source>
</evidence>
<dbReference type="GO" id="GO:0044718">
    <property type="term" value="P:siderophore transmembrane transport"/>
    <property type="evidence" value="ECO:0007669"/>
    <property type="project" value="TreeGrafter"/>
</dbReference>
<evidence type="ECO:0000256" key="2">
    <source>
        <dbReference type="ARBA" id="ARBA00022448"/>
    </source>
</evidence>
<accession>A0AAU9QFI3</accession>
<dbReference type="SUPFAM" id="SSF56935">
    <property type="entry name" value="Porins"/>
    <property type="match status" value="1"/>
</dbReference>
<reference evidence="13" key="1">
    <citation type="submission" date="2022-01" db="EMBL/GenBank/DDBJ databases">
        <authorList>
            <person name="Lagorce A."/>
        </authorList>
    </citation>
    <scope>NUCLEOTIDE SEQUENCE</scope>
    <source>
        <strain evidence="13">Th15_F1_A12</strain>
    </source>
</reference>
<evidence type="ECO:0000256" key="1">
    <source>
        <dbReference type="ARBA" id="ARBA00004571"/>
    </source>
</evidence>
<keyword evidence="3 8" id="KW-1134">Transmembrane beta strand</keyword>
<organism evidence="13 14">
    <name type="scientific">Vibrio jasicida</name>
    <dbReference type="NCBI Taxonomy" id="766224"/>
    <lineage>
        <taxon>Bacteria</taxon>
        <taxon>Pseudomonadati</taxon>
        <taxon>Pseudomonadota</taxon>
        <taxon>Gammaproteobacteria</taxon>
        <taxon>Vibrionales</taxon>
        <taxon>Vibrionaceae</taxon>
        <taxon>Vibrio</taxon>
    </lineage>
</organism>
<keyword evidence="10" id="KW-0732">Signal</keyword>
<dbReference type="InterPro" id="IPR012910">
    <property type="entry name" value="Plug_dom"/>
</dbReference>
<keyword evidence="6 8" id="KW-0472">Membrane</keyword>
<dbReference type="Proteomes" id="UP001295462">
    <property type="component" value="Unassembled WGS sequence"/>
</dbReference>
<dbReference type="PANTHER" id="PTHR30069">
    <property type="entry name" value="TONB-DEPENDENT OUTER MEMBRANE RECEPTOR"/>
    <property type="match status" value="1"/>
</dbReference>
<dbReference type="Gene3D" id="2.40.170.20">
    <property type="entry name" value="TonB-dependent receptor, beta-barrel domain"/>
    <property type="match status" value="1"/>
</dbReference>
<sequence>MNMKRLSTHRLKVSLVSLAMLNSISLHATENVDEELEVIGVRYAKPISVAEPAETIIDWTQIEEQQYSNFAEMIDAVPGATLDGGARSGGERINIRGFDNPSDIAVFVDGAPIGFQQYRYGTFFFDPFLIGEAEIIKGAHDYRALNGKFGGSIRIKTKSVDDLLGGDRNFGVRASTGYNNNGEENSYTLSLYGKNDAGFYFLANGSVKDSDDIKVGGGKTLDYSGYEQENMLVKVGYENDDHEFEISHTRYKDEGRKPWANRRGQMPTISDYNIKKYGSLEKAQYAYTVYNEYKDNTTTISYHYMPTSPYIDFNIKMARSENDRHWVRPDIAFEKMFVSVGSYGHESWLSYERDYIDVFNQAQIGDHALVTGLQYQKTDRDSLVFNASYDNKESKNYGWYTPYYEPSGTQSIYAAYIADHYQATDRLTITPSLRYEYITSEGKGNAAPDYNDPAAGHDYSETSHKGFSPRLDIDFDATNNTRLNFSYAYALKAPTVDNIYSVQYARATATATARDLDVSRIHAYQASVINLAKGLVSERDNLATELTLFYNDVSDTVDIRTGENLDKDSGDIQSWSTNLDGFKNYGFELISQYRINDFYSDFSASYIRGKNKGSLSDSTGSDDDYPGVPPLNINLGLGYEWLPGLRSGWEVRWYDAQTKTDAAGDNLKVKSPSEQYTLQNAYVTWEVQQVKGLSVGAVVNNLTDRYYEAYLSNGVPSPGREVKVQLTYQY</sequence>
<evidence type="ECO:0000256" key="3">
    <source>
        <dbReference type="ARBA" id="ARBA00022452"/>
    </source>
</evidence>
<evidence type="ECO:0000256" key="10">
    <source>
        <dbReference type="SAM" id="SignalP"/>
    </source>
</evidence>
<comment type="subcellular location">
    <subcellularLocation>
        <location evidence="1 8">Cell outer membrane</location>
        <topology evidence="1 8">Multi-pass membrane protein</topology>
    </subcellularLocation>
</comment>
<evidence type="ECO:0000256" key="7">
    <source>
        <dbReference type="ARBA" id="ARBA00023237"/>
    </source>
</evidence>
<dbReference type="GO" id="GO:0009279">
    <property type="term" value="C:cell outer membrane"/>
    <property type="evidence" value="ECO:0007669"/>
    <property type="project" value="UniProtKB-SubCell"/>
</dbReference>
<dbReference type="InterPro" id="IPR036942">
    <property type="entry name" value="Beta-barrel_TonB_sf"/>
</dbReference>
<comment type="caution">
    <text evidence="13">The sequence shown here is derived from an EMBL/GenBank/DDBJ whole genome shotgun (WGS) entry which is preliminary data.</text>
</comment>
<dbReference type="AlphaFoldDB" id="A0AAU9QFI3"/>
<keyword evidence="4 8" id="KW-0812">Transmembrane</keyword>
<dbReference type="PANTHER" id="PTHR30069:SF56">
    <property type="entry name" value="TONB-DEPENDENT HEME RECEPTOR A"/>
    <property type="match status" value="1"/>
</dbReference>
<keyword evidence="2 8" id="KW-0813">Transport</keyword>
<dbReference type="PROSITE" id="PS52016">
    <property type="entry name" value="TONB_DEPENDENT_REC_3"/>
    <property type="match status" value="1"/>
</dbReference>
<dbReference type="InterPro" id="IPR037066">
    <property type="entry name" value="Plug_dom_sf"/>
</dbReference>
<name>A0AAU9QFI3_9VIBR</name>
<keyword evidence="13" id="KW-0675">Receptor</keyword>
<evidence type="ECO:0000259" key="11">
    <source>
        <dbReference type="Pfam" id="PF00593"/>
    </source>
</evidence>
<comment type="similarity">
    <text evidence="8 9">Belongs to the TonB-dependent receptor family.</text>
</comment>
<evidence type="ECO:0000256" key="9">
    <source>
        <dbReference type="RuleBase" id="RU003357"/>
    </source>
</evidence>
<dbReference type="Pfam" id="PF00593">
    <property type="entry name" value="TonB_dep_Rec_b-barrel"/>
    <property type="match status" value="1"/>
</dbReference>
<feature type="domain" description="TonB-dependent receptor-like beta-barrel" evidence="11">
    <location>
        <begin position="248"/>
        <end position="702"/>
    </location>
</feature>
<evidence type="ECO:0000256" key="5">
    <source>
        <dbReference type="ARBA" id="ARBA00023077"/>
    </source>
</evidence>